<gene>
    <name evidence="2" type="ORF">N7548_03380</name>
</gene>
<sequence>MKYLKIYSIFFKQYLKGLMEYRVDFLIGMVGFLFTQGAGLLFLYIIFQNITALAGFSLNQILLMYGLSLIPKGIDHLFFDNIWLLPRYVRQGGMDRYMLRPINALYVFLIERFQPDAFGEIILGTFLVITTLTNLSIPFDPVQLIVIFITLFIGIFIFTGLKLATASTSFWLKNSYPLIQVTYNLSDFMKYPITIFPKVMQVILTYVIPYALVSYYPAMYLFGEVSLIQLTLYLVLVTLFVIGLGLWVWHKGLKHYESTGS</sequence>
<feature type="transmembrane region" description="Helical" evidence="1">
    <location>
        <begin position="143"/>
        <end position="164"/>
    </location>
</feature>
<dbReference type="PANTHER" id="PTHR36833">
    <property type="entry name" value="SLR0610 PROTEIN-RELATED"/>
    <property type="match status" value="1"/>
</dbReference>
<reference evidence="2" key="1">
    <citation type="submission" date="2022-09" db="EMBL/GenBank/DDBJ databases">
        <title>Novel Mycoplasma species identified in domestic and wild animals.</title>
        <authorList>
            <person name="Volokhov D.V."/>
            <person name="Furtak V.A."/>
            <person name="Zagorodnyaya T.A."/>
        </authorList>
    </citation>
    <scope>NUCLEOTIDE SEQUENCE</scope>
    <source>
        <strain evidence="2">Oakley</strain>
    </source>
</reference>
<dbReference type="Pfam" id="PF06182">
    <property type="entry name" value="ABC2_membrane_6"/>
    <property type="match status" value="1"/>
</dbReference>
<dbReference type="Proteomes" id="UP001177160">
    <property type="component" value="Unassembled WGS sequence"/>
</dbReference>
<organism evidence="2 3">
    <name type="scientific">Paracholeplasma manati</name>
    <dbReference type="NCBI Taxonomy" id="591373"/>
    <lineage>
        <taxon>Bacteria</taxon>
        <taxon>Bacillati</taxon>
        <taxon>Mycoplasmatota</taxon>
        <taxon>Mollicutes</taxon>
        <taxon>Acholeplasmatales</taxon>
        <taxon>Acholeplasmataceae</taxon>
        <taxon>Paracholeplasma</taxon>
    </lineage>
</organism>
<comment type="caution">
    <text evidence="2">The sequence shown here is derived from an EMBL/GenBank/DDBJ whole genome shotgun (WGS) entry which is preliminary data.</text>
</comment>
<keyword evidence="3" id="KW-1185">Reference proteome</keyword>
<dbReference type="PANTHER" id="PTHR36833:SF1">
    <property type="entry name" value="INTEGRAL MEMBRANE TRANSPORT PROTEIN"/>
    <property type="match status" value="1"/>
</dbReference>
<dbReference type="EMBL" id="JAOVQM010000002">
    <property type="protein sequence ID" value="MCV2231864.1"/>
    <property type="molecule type" value="Genomic_DNA"/>
</dbReference>
<accession>A0ABT2Y544</accession>
<keyword evidence="1" id="KW-1133">Transmembrane helix</keyword>
<protein>
    <submittedName>
        <fullName evidence="2">ABC-2 family transporter protein</fullName>
    </submittedName>
</protein>
<evidence type="ECO:0000256" key="1">
    <source>
        <dbReference type="SAM" id="Phobius"/>
    </source>
</evidence>
<feature type="transmembrane region" description="Helical" evidence="1">
    <location>
        <begin position="230"/>
        <end position="249"/>
    </location>
</feature>
<keyword evidence="1" id="KW-0472">Membrane</keyword>
<feature type="transmembrane region" description="Helical" evidence="1">
    <location>
        <begin position="117"/>
        <end position="137"/>
    </location>
</feature>
<feature type="transmembrane region" description="Helical" evidence="1">
    <location>
        <begin position="52"/>
        <end position="70"/>
    </location>
</feature>
<evidence type="ECO:0000313" key="3">
    <source>
        <dbReference type="Proteomes" id="UP001177160"/>
    </source>
</evidence>
<evidence type="ECO:0000313" key="2">
    <source>
        <dbReference type="EMBL" id="MCV2231864.1"/>
    </source>
</evidence>
<feature type="transmembrane region" description="Helical" evidence="1">
    <location>
        <begin position="21"/>
        <end position="46"/>
    </location>
</feature>
<name>A0ABT2Y544_9MOLU</name>
<dbReference type="InterPro" id="IPR010390">
    <property type="entry name" value="ABC-2_transporter-like"/>
</dbReference>
<proteinExistence type="predicted"/>
<feature type="transmembrane region" description="Helical" evidence="1">
    <location>
        <begin position="199"/>
        <end position="218"/>
    </location>
</feature>
<dbReference type="RefSeq" id="WP_263608017.1">
    <property type="nucleotide sequence ID" value="NZ_JAOVQM010000002.1"/>
</dbReference>
<keyword evidence="1" id="KW-0812">Transmembrane</keyword>